<gene>
    <name evidence="4" type="ORF">BJF91_07980</name>
    <name evidence="3" type="ORF">GGQ71_001997</name>
</gene>
<accession>A0A1Q9A0S9</accession>
<feature type="region of interest" description="Disordered" evidence="1">
    <location>
        <begin position="144"/>
        <end position="164"/>
    </location>
</feature>
<dbReference type="Proteomes" id="UP000544107">
    <property type="component" value="Unassembled WGS sequence"/>
</dbReference>
<evidence type="ECO:0008006" key="7">
    <source>
        <dbReference type="Google" id="ProtNLM"/>
    </source>
</evidence>
<dbReference type="EMBL" id="JACIED010000002">
    <property type="protein sequence ID" value="MBB4007734.1"/>
    <property type="molecule type" value="Genomic_DNA"/>
</dbReference>
<evidence type="ECO:0000256" key="1">
    <source>
        <dbReference type="SAM" id="MobiDB-lite"/>
    </source>
</evidence>
<proteinExistence type="predicted"/>
<keyword evidence="2" id="KW-0732">Signal</keyword>
<dbReference type="InterPro" id="IPR021293">
    <property type="entry name" value="DUF2865"/>
</dbReference>
<dbReference type="RefSeq" id="WP_075616139.1">
    <property type="nucleotide sequence ID" value="NZ_JACIED010000002.1"/>
</dbReference>
<name>A0A1Q9A0S9_9HYPH</name>
<dbReference type="Pfam" id="PF11064">
    <property type="entry name" value="DUF2865"/>
    <property type="match status" value="1"/>
</dbReference>
<reference evidence="3 6" key="2">
    <citation type="submission" date="2020-08" db="EMBL/GenBank/DDBJ databases">
        <title>Genomic Encyclopedia of Type Strains, Phase IV (KMG-IV): sequencing the most valuable type-strain genomes for metagenomic binning, comparative biology and taxonomic classification.</title>
        <authorList>
            <person name="Goeker M."/>
        </authorList>
    </citation>
    <scope>NUCLEOTIDE SEQUENCE [LARGE SCALE GENOMIC DNA]</scope>
    <source>
        <strain evidence="3 6">DSM 100021</strain>
    </source>
</reference>
<evidence type="ECO:0000313" key="5">
    <source>
        <dbReference type="Proteomes" id="UP000185598"/>
    </source>
</evidence>
<dbReference type="Proteomes" id="UP000185598">
    <property type="component" value="Unassembled WGS sequence"/>
</dbReference>
<reference evidence="4 5" key="1">
    <citation type="submission" date="2016-09" db="EMBL/GenBank/DDBJ databases">
        <title>Rhizobium oryziradicis sp. nov., isolated from the root of rice.</title>
        <authorList>
            <person name="Zhao J."/>
            <person name="Zhang X."/>
        </authorList>
    </citation>
    <scope>NUCLEOTIDE SEQUENCE [LARGE SCALE GENOMIC DNA]</scope>
    <source>
        <strain evidence="4 5">14971</strain>
    </source>
</reference>
<feature type="region of interest" description="Disordered" evidence="1">
    <location>
        <begin position="297"/>
        <end position="378"/>
    </location>
</feature>
<evidence type="ECO:0000313" key="6">
    <source>
        <dbReference type="Proteomes" id="UP000544107"/>
    </source>
</evidence>
<feature type="signal peptide" evidence="2">
    <location>
        <begin position="1"/>
        <end position="25"/>
    </location>
</feature>
<dbReference type="STRING" id="887144.BJF91_07980"/>
<keyword evidence="5" id="KW-1185">Reference proteome</keyword>
<sequence>MRAIASLVLASSCCIGLLTAEPAWAAASCEALRAELAQTPIVIGNAQGVRAFSGAVTRQDFEIRKLQRSMQQAGCSSSIAVLDANGRDICAPLQDSLAAMEANKRQLLDERNAVSMKGGVNPRRQEILTELSANGCDAVEAAVTTEPEDEQSTPRPYEAPVYPDYPLRSEAPVAGSSQGMMLPSGSGGYRTLCVRTCDGGFFPISPSTAPRDFGRDAETCSRLCPGTETELYYSRLTEEAKDMVSTITGQPYRDMPNAFAYLSRAPGATGQCSCTHAGPESAPANAVQASTSGSSIISITSGKTTPAPSSPLIAPGAADKSPLNTMAQPDGSKPASESQPYDAGRQSVRKVGPTFLPSSSTQIDLVHPALQGAQPVQE</sequence>
<comment type="caution">
    <text evidence="4">The sequence shown here is derived from an EMBL/GenBank/DDBJ whole genome shotgun (WGS) entry which is preliminary data.</text>
</comment>
<dbReference type="EMBL" id="MKIN01000024">
    <property type="protein sequence ID" value="OLP48087.1"/>
    <property type="molecule type" value="Genomic_DNA"/>
</dbReference>
<evidence type="ECO:0000256" key="2">
    <source>
        <dbReference type="SAM" id="SignalP"/>
    </source>
</evidence>
<protein>
    <recommendedName>
        <fullName evidence="7">DUF2865 domain-containing protein</fullName>
    </recommendedName>
</protein>
<feature type="chain" id="PRO_5044564235" description="DUF2865 domain-containing protein" evidence="2">
    <location>
        <begin position="26"/>
        <end position="378"/>
    </location>
</feature>
<evidence type="ECO:0000313" key="4">
    <source>
        <dbReference type="EMBL" id="OLP48087.1"/>
    </source>
</evidence>
<organism evidence="4 5">
    <name type="scientific">Allorhizobium taibaishanense</name>
    <dbReference type="NCBI Taxonomy" id="887144"/>
    <lineage>
        <taxon>Bacteria</taxon>
        <taxon>Pseudomonadati</taxon>
        <taxon>Pseudomonadota</taxon>
        <taxon>Alphaproteobacteria</taxon>
        <taxon>Hyphomicrobiales</taxon>
        <taxon>Rhizobiaceae</taxon>
        <taxon>Rhizobium/Agrobacterium group</taxon>
        <taxon>Allorhizobium</taxon>
    </lineage>
</organism>
<evidence type="ECO:0000313" key="3">
    <source>
        <dbReference type="EMBL" id="MBB4007734.1"/>
    </source>
</evidence>
<dbReference type="AlphaFoldDB" id="A0A1Q9A0S9"/>